<dbReference type="InterPro" id="IPR029030">
    <property type="entry name" value="Caspase-like_dom_sf"/>
</dbReference>
<feature type="chain" id="PRO_5012941072" evidence="2">
    <location>
        <begin position="24"/>
        <end position="537"/>
    </location>
</feature>
<keyword evidence="2" id="KW-0732">Signal</keyword>
<dbReference type="SUPFAM" id="SSF52129">
    <property type="entry name" value="Caspase-like"/>
    <property type="match status" value="1"/>
</dbReference>
<protein>
    <submittedName>
        <fullName evidence="4">Uncharacterized protein, contains caspase domain</fullName>
    </submittedName>
</protein>
<reference evidence="4 5" key="1">
    <citation type="submission" date="2017-06" db="EMBL/GenBank/DDBJ databases">
        <authorList>
            <person name="Kim H.J."/>
            <person name="Triplett B.A."/>
        </authorList>
    </citation>
    <scope>NUCLEOTIDE SEQUENCE [LARGE SCALE GENOMIC DNA]</scope>
    <source>
        <strain evidence="4 5">DSM 13116</strain>
    </source>
</reference>
<evidence type="ECO:0000256" key="2">
    <source>
        <dbReference type="SAM" id="SignalP"/>
    </source>
</evidence>
<evidence type="ECO:0000313" key="5">
    <source>
        <dbReference type="Proteomes" id="UP000198324"/>
    </source>
</evidence>
<feature type="domain" description="Caspase family p20" evidence="3">
    <location>
        <begin position="25"/>
        <end position="154"/>
    </location>
</feature>
<evidence type="ECO:0000259" key="3">
    <source>
        <dbReference type="PROSITE" id="PS50208"/>
    </source>
</evidence>
<dbReference type="AlphaFoldDB" id="A0A238ZA54"/>
<feature type="signal peptide" evidence="2">
    <location>
        <begin position="1"/>
        <end position="23"/>
    </location>
</feature>
<accession>A0A238ZA54</accession>
<dbReference type="PROSITE" id="PS50208">
    <property type="entry name" value="CASPASE_P20"/>
    <property type="match status" value="1"/>
</dbReference>
<organism evidence="4 5">
    <name type="scientific">Humidesulfovibrio mexicanus</name>
    <dbReference type="NCBI Taxonomy" id="147047"/>
    <lineage>
        <taxon>Bacteria</taxon>
        <taxon>Pseudomonadati</taxon>
        <taxon>Thermodesulfobacteriota</taxon>
        <taxon>Desulfovibrionia</taxon>
        <taxon>Desulfovibrionales</taxon>
        <taxon>Desulfovibrionaceae</taxon>
        <taxon>Humidesulfovibrio</taxon>
    </lineage>
</organism>
<dbReference type="GO" id="GO:0004197">
    <property type="term" value="F:cysteine-type endopeptidase activity"/>
    <property type="evidence" value="ECO:0007669"/>
    <property type="project" value="InterPro"/>
</dbReference>
<keyword evidence="5" id="KW-1185">Reference proteome</keyword>
<keyword evidence="1" id="KW-0175">Coiled coil</keyword>
<feature type="coiled-coil region" evidence="1">
    <location>
        <begin position="274"/>
        <end position="355"/>
    </location>
</feature>
<evidence type="ECO:0000256" key="1">
    <source>
        <dbReference type="SAM" id="Coils"/>
    </source>
</evidence>
<dbReference type="Proteomes" id="UP000198324">
    <property type="component" value="Unassembled WGS sequence"/>
</dbReference>
<dbReference type="InterPro" id="IPR001309">
    <property type="entry name" value="Pept_C14_p20"/>
</dbReference>
<sequence>MRPVMRLIFALCAMFLLSAPAHAAEGRHALVIGNSAYDRKPLKNPVNDARDMAAALERLGFDVLLRTDVGQRNMEEAIRDFGVKLKGGGVGIFYYAGHGIQVNGANYLVPIGARLASESDARYECVDAGRVLGKMEDAGNELNIVILDACRNNPFASSFRSADQGLARMDAPTGSLVAYATAPNSVASDGGGRNGLYTKHLLKNLNTPGVPIEEVFKRVRIGVMGETGKKQVPWESSSLAGYFYLAGGQPQGQAAVAASQLAAAQAERQRQAQDARLKEYIAGLEAEKRKVEQEKAELLRRRQQLDAEAAQRLKQAQAPQEARLREQLAILEAERRKLEQERQALTEARAKVEKGALSASTAHGAVPDSPPLAAVASRPGKSGIAVSPSAVSDSRPVVEDRAAILARLAGTWRLETEDGLSLPLLVLRPGGDTLYGDVKAGGASPASDMRLTGLAMQDGNLHVRLSEEVRVQRAEDVLRFIGKRFGGVPAERVVECVGYLRVAGKDGIPLFCECAEKGAREPGRRIPGRMVRVAGVR</sequence>
<dbReference type="InterPro" id="IPR011600">
    <property type="entry name" value="Pept_C14_caspase"/>
</dbReference>
<dbReference type="PANTHER" id="PTHR22576">
    <property type="entry name" value="MUCOSA ASSOCIATED LYMPHOID TISSUE LYMPHOMA TRANSLOCATION PROTEIN 1/PARACASPASE"/>
    <property type="match status" value="1"/>
</dbReference>
<name>A0A238ZA54_9BACT</name>
<gene>
    <name evidence="4" type="ORF">SAMN04488503_1370</name>
</gene>
<evidence type="ECO:0000313" key="4">
    <source>
        <dbReference type="EMBL" id="SNR80207.1"/>
    </source>
</evidence>
<dbReference type="PANTHER" id="PTHR22576:SF37">
    <property type="entry name" value="MUCOSA-ASSOCIATED LYMPHOID TISSUE LYMPHOMA TRANSLOCATION PROTEIN 1"/>
    <property type="match status" value="1"/>
</dbReference>
<dbReference type="Pfam" id="PF00656">
    <property type="entry name" value="Peptidase_C14"/>
    <property type="match status" value="1"/>
</dbReference>
<dbReference type="GO" id="GO:0006508">
    <property type="term" value="P:proteolysis"/>
    <property type="evidence" value="ECO:0007669"/>
    <property type="project" value="InterPro"/>
</dbReference>
<dbReference type="EMBL" id="FZOC01000002">
    <property type="protein sequence ID" value="SNR80207.1"/>
    <property type="molecule type" value="Genomic_DNA"/>
</dbReference>
<dbReference type="Gene3D" id="3.40.50.1460">
    <property type="match status" value="1"/>
</dbReference>
<proteinExistence type="predicted"/>
<dbReference type="InterPro" id="IPR052039">
    <property type="entry name" value="Caspase-related_regulators"/>
</dbReference>